<gene>
    <name evidence="2" type="ORF">MHL29_09390</name>
</gene>
<feature type="compositionally biased region" description="Low complexity" evidence="1">
    <location>
        <begin position="298"/>
        <end position="329"/>
    </location>
</feature>
<feature type="compositionally biased region" description="Low complexity" evidence="1">
    <location>
        <begin position="47"/>
        <end position="69"/>
    </location>
</feature>
<proteinExistence type="predicted"/>
<evidence type="ECO:0000313" key="2">
    <source>
        <dbReference type="EMBL" id="MCG7322097.1"/>
    </source>
</evidence>
<keyword evidence="3" id="KW-1185">Reference proteome</keyword>
<dbReference type="Proteomes" id="UP001521931">
    <property type="component" value="Unassembled WGS sequence"/>
</dbReference>
<protein>
    <recommendedName>
        <fullName evidence="4">LppX_LprAFG lipoprotein</fullName>
    </recommendedName>
</protein>
<feature type="region of interest" description="Disordered" evidence="1">
    <location>
        <begin position="293"/>
        <end position="329"/>
    </location>
</feature>
<organism evidence="2 3">
    <name type="scientific">Arsenicicoccus bolidensis</name>
    <dbReference type="NCBI Taxonomy" id="229480"/>
    <lineage>
        <taxon>Bacteria</taxon>
        <taxon>Bacillati</taxon>
        <taxon>Actinomycetota</taxon>
        <taxon>Actinomycetes</taxon>
        <taxon>Micrococcales</taxon>
        <taxon>Intrasporangiaceae</taxon>
        <taxon>Arsenicicoccus</taxon>
    </lineage>
</organism>
<name>A0ABS9Q2J2_9MICO</name>
<evidence type="ECO:0000313" key="3">
    <source>
        <dbReference type="Proteomes" id="UP001521931"/>
    </source>
</evidence>
<dbReference type="Gene3D" id="2.50.20.20">
    <property type="match status" value="1"/>
</dbReference>
<comment type="caution">
    <text evidence="2">The sequence shown here is derived from an EMBL/GenBank/DDBJ whole genome shotgun (WGS) entry which is preliminary data.</text>
</comment>
<reference evidence="2 3" key="1">
    <citation type="submission" date="2022-02" db="EMBL/GenBank/DDBJ databases">
        <title>Uncovering new skin microbiome diversity through culturing and metagenomics.</title>
        <authorList>
            <person name="Conlan S."/>
            <person name="Deming C."/>
            <person name="Nisc Comparative Sequencing Program N."/>
            <person name="Segre J.A."/>
        </authorList>
    </citation>
    <scope>NUCLEOTIDE SEQUENCE [LARGE SCALE GENOMIC DNA]</scope>
    <source>
        <strain evidence="2 3">ACRQZ</strain>
    </source>
</reference>
<sequence>MRAARPDLRPTPPAGPVRVSRRAGGVLALGAALLLSGCVAGSHTTTSTLGAATSAPTTTATATLPTDGASLAGSTPDPNAQPVPSGEGVPGDQFAQTIKDLVAAKGSVRMAMTTPAGAAKAQVDTRTKAMRVEVDASGRAVTLVHLGDRTWVKGAGTVQVPVPAATPGARPKQDVRRWLLLDPSGTDAISQKLGPQARVAETLDPARFTAMLGGLLGDRTPRGDGAQVAFTVPATQYLDAVSAPAALRGAVTKPVKLVVVLDASGAPTSVTATIPTKKSDLVDRTEYSRWGEPVSIEAPAADDVAPAPGSQRAAATSTPTASASTSTAR</sequence>
<accession>A0ABS9Q2J2</accession>
<evidence type="ECO:0000256" key="1">
    <source>
        <dbReference type="SAM" id="MobiDB-lite"/>
    </source>
</evidence>
<feature type="region of interest" description="Disordered" evidence="1">
    <location>
        <begin position="47"/>
        <end position="92"/>
    </location>
</feature>
<evidence type="ECO:0008006" key="4">
    <source>
        <dbReference type="Google" id="ProtNLM"/>
    </source>
</evidence>
<dbReference type="RefSeq" id="WP_239264140.1">
    <property type="nucleotide sequence ID" value="NZ_JAKRCV010000025.1"/>
</dbReference>
<dbReference type="EMBL" id="JAKRCV010000025">
    <property type="protein sequence ID" value="MCG7322097.1"/>
    <property type="molecule type" value="Genomic_DNA"/>
</dbReference>